<keyword evidence="3" id="KW-1185">Reference proteome</keyword>
<dbReference type="RefSeq" id="WP_189565037.1">
    <property type="nucleotide sequence ID" value="NZ_BMXF01000002.1"/>
</dbReference>
<feature type="chain" id="PRO_5035259433" description="T9SS type A sorting domain-containing protein" evidence="1">
    <location>
        <begin position="22"/>
        <end position="171"/>
    </location>
</feature>
<accession>A0A8J3D9F8</accession>
<evidence type="ECO:0008006" key="4">
    <source>
        <dbReference type="Google" id="ProtNLM"/>
    </source>
</evidence>
<sequence>MKNILILGFTTLFLFATEAEAQTTNRKDFHNLKELPNTTLRKLLRKSKPGAIHPDKSPGPTFEVGMYRIQKSLKMRLLLEKKPGKTVSVRLLDQQGHVLHDEVVGRQMHKYGRSFDFSQMEDGRYTLEISDGKELIQKDIKLNSAEVKETPKRTLVAENLEVAGDPEIRRQ</sequence>
<feature type="signal peptide" evidence="1">
    <location>
        <begin position="1"/>
        <end position="21"/>
    </location>
</feature>
<evidence type="ECO:0000313" key="3">
    <source>
        <dbReference type="Proteomes" id="UP000598271"/>
    </source>
</evidence>
<reference evidence="2 3" key="1">
    <citation type="journal article" date="2014" name="Int. J. Syst. Evol. Microbiol.">
        <title>Complete genome sequence of Corynebacterium casei LMG S-19264T (=DSM 44701T), isolated from a smear-ripened cheese.</title>
        <authorList>
            <consortium name="US DOE Joint Genome Institute (JGI-PGF)"/>
            <person name="Walter F."/>
            <person name="Albersmeier A."/>
            <person name="Kalinowski J."/>
            <person name="Ruckert C."/>
        </authorList>
    </citation>
    <scope>NUCLEOTIDE SEQUENCE [LARGE SCALE GENOMIC DNA]</scope>
    <source>
        <strain evidence="2 3">KCTC 12866</strain>
    </source>
</reference>
<organism evidence="2 3">
    <name type="scientific">Persicitalea jodogahamensis</name>
    <dbReference type="NCBI Taxonomy" id="402147"/>
    <lineage>
        <taxon>Bacteria</taxon>
        <taxon>Pseudomonadati</taxon>
        <taxon>Bacteroidota</taxon>
        <taxon>Cytophagia</taxon>
        <taxon>Cytophagales</taxon>
        <taxon>Spirosomataceae</taxon>
        <taxon>Persicitalea</taxon>
    </lineage>
</organism>
<keyword evidence="1" id="KW-0732">Signal</keyword>
<evidence type="ECO:0000313" key="2">
    <source>
        <dbReference type="EMBL" id="GHB72032.1"/>
    </source>
</evidence>
<protein>
    <recommendedName>
        <fullName evidence="4">T9SS type A sorting domain-containing protein</fullName>
    </recommendedName>
</protein>
<dbReference type="AlphaFoldDB" id="A0A8J3D9F8"/>
<dbReference type="EMBL" id="BMXF01000002">
    <property type="protein sequence ID" value="GHB72032.1"/>
    <property type="molecule type" value="Genomic_DNA"/>
</dbReference>
<comment type="caution">
    <text evidence="2">The sequence shown here is derived from an EMBL/GenBank/DDBJ whole genome shotgun (WGS) entry which is preliminary data.</text>
</comment>
<evidence type="ECO:0000256" key="1">
    <source>
        <dbReference type="SAM" id="SignalP"/>
    </source>
</evidence>
<name>A0A8J3D9F8_9BACT</name>
<proteinExistence type="predicted"/>
<dbReference type="Proteomes" id="UP000598271">
    <property type="component" value="Unassembled WGS sequence"/>
</dbReference>
<gene>
    <name evidence="2" type="ORF">GCM10007390_27560</name>
</gene>